<accession>A0A841JLK4</accession>
<dbReference type="Gene3D" id="3.20.20.80">
    <property type="entry name" value="Glycosidases"/>
    <property type="match status" value="1"/>
</dbReference>
<evidence type="ECO:0000256" key="6">
    <source>
        <dbReference type="RuleBase" id="RU000489"/>
    </source>
</evidence>
<dbReference type="AlphaFoldDB" id="A0A841JLK4"/>
<proteinExistence type="inferred from homology"/>
<dbReference type="PANTHER" id="PTHR11177:SF317">
    <property type="entry name" value="CHITINASE 12-RELATED"/>
    <property type="match status" value="1"/>
</dbReference>
<dbReference type="EC" id="3.2.1.14" evidence="2"/>
<comment type="similarity">
    <text evidence="7">Belongs to the glycosyl hydrolase 18 family.</text>
</comment>
<dbReference type="InterPro" id="IPR001579">
    <property type="entry name" value="Glyco_hydro_18_chit_AS"/>
</dbReference>
<feature type="signal peptide" evidence="8">
    <location>
        <begin position="1"/>
        <end position="29"/>
    </location>
</feature>
<keyword evidence="4" id="KW-0119">Carbohydrate metabolism</keyword>
<keyword evidence="5 6" id="KW-0326">Glycosidase</keyword>
<dbReference type="Pfam" id="PF00704">
    <property type="entry name" value="Glyco_hydro_18"/>
    <property type="match status" value="1"/>
</dbReference>
<evidence type="ECO:0000313" key="10">
    <source>
        <dbReference type="EMBL" id="MBB6131837.1"/>
    </source>
</evidence>
<name>A0A841JLK4_9SPHI</name>
<dbReference type="GO" id="GO:0008061">
    <property type="term" value="F:chitin binding"/>
    <property type="evidence" value="ECO:0007669"/>
    <property type="project" value="InterPro"/>
</dbReference>
<evidence type="ECO:0000313" key="11">
    <source>
        <dbReference type="Proteomes" id="UP000548326"/>
    </source>
</evidence>
<dbReference type="PROSITE" id="PS51910">
    <property type="entry name" value="GH18_2"/>
    <property type="match status" value="1"/>
</dbReference>
<evidence type="ECO:0000256" key="2">
    <source>
        <dbReference type="ARBA" id="ARBA00012729"/>
    </source>
</evidence>
<comment type="caution">
    <text evidence="10">The sequence shown here is derived from an EMBL/GenBank/DDBJ whole genome shotgun (WGS) entry which is preliminary data.</text>
</comment>
<dbReference type="InterPro" id="IPR050314">
    <property type="entry name" value="Glycosyl_Hydrlase_18"/>
</dbReference>
<dbReference type="InterPro" id="IPR029070">
    <property type="entry name" value="Chitinase_insertion_sf"/>
</dbReference>
<protein>
    <recommendedName>
        <fullName evidence="2">chitinase</fullName>
        <ecNumber evidence="2">3.2.1.14</ecNumber>
    </recommendedName>
</protein>
<keyword evidence="4" id="KW-0146">Chitin degradation</keyword>
<dbReference type="PANTHER" id="PTHR11177">
    <property type="entry name" value="CHITINASE"/>
    <property type="match status" value="1"/>
</dbReference>
<dbReference type="GO" id="GO:0005975">
    <property type="term" value="P:carbohydrate metabolic process"/>
    <property type="evidence" value="ECO:0007669"/>
    <property type="project" value="InterPro"/>
</dbReference>
<organism evidence="10 11">
    <name type="scientific">Mucilaginibacter lappiensis</name>
    <dbReference type="NCBI Taxonomy" id="354630"/>
    <lineage>
        <taxon>Bacteria</taxon>
        <taxon>Pseudomonadati</taxon>
        <taxon>Bacteroidota</taxon>
        <taxon>Sphingobacteriia</taxon>
        <taxon>Sphingobacteriales</taxon>
        <taxon>Sphingobacteriaceae</taxon>
        <taxon>Mucilaginibacter</taxon>
    </lineage>
</organism>
<dbReference type="SUPFAM" id="SSF51445">
    <property type="entry name" value="(Trans)glycosidases"/>
    <property type="match status" value="1"/>
</dbReference>
<comment type="catalytic activity">
    <reaction evidence="1">
        <text>Random endo-hydrolysis of N-acetyl-beta-D-glucosaminide (1-&gt;4)-beta-linkages in chitin and chitodextrins.</text>
        <dbReference type="EC" id="3.2.1.14"/>
    </reaction>
</comment>
<dbReference type="InterPro" id="IPR001223">
    <property type="entry name" value="Glyco_hydro18_cat"/>
</dbReference>
<dbReference type="EMBL" id="JACHCA010000034">
    <property type="protein sequence ID" value="MBB6131837.1"/>
    <property type="molecule type" value="Genomic_DNA"/>
</dbReference>
<sequence>MINLKLHKQILAKAILCLLPFLLPAITLKAQKATKKPKYVIIGYVGGYKGVANMEMVNPEKLTHINYAFVNVKNNRAFLSHEKTDTINFRNLVLLKKRNPALKVLISIGGWTWSGNFSDAVLTDTAREAFSASAVAIIKKYNLDGVDIDWEYPAMGGNTGNIYRKEDKENYTLMFKSLRKHLDTLEKQTDKKLLLTTAVGGFKRFLEHTEMDKVQQYLDYINLMTYDYFQDGSGIAVHHTNLYASKQYQTENYADKAVSDYIAAGVPASKLVLGVAFYGRSSKVLDIAQNGLGMKRAEYVHVGGYTLIKDSLLNRNGFKYYRDRNADAPYLFNATTKQFISYDDEWSIKAKCHYLIKHKMAGVMFWEYADDKKEYLLNEIDARLKTK</sequence>
<gene>
    <name evidence="10" type="ORF">HDF22_005991</name>
</gene>
<reference evidence="10 11" key="1">
    <citation type="submission" date="2020-08" db="EMBL/GenBank/DDBJ databases">
        <title>Genomic Encyclopedia of Type Strains, Phase IV (KMG-V): Genome sequencing to study the core and pangenomes of soil and plant-associated prokaryotes.</title>
        <authorList>
            <person name="Whitman W."/>
        </authorList>
    </citation>
    <scope>NUCLEOTIDE SEQUENCE [LARGE SCALE GENOMIC DNA]</scope>
    <source>
        <strain evidence="10 11">MP601</strain>
    </source>
</reference>
<dbReference type="InterPro" id="IPR011583">
    <property type="entry name" value="Chitinase_II/V-like_cat"/>
</dbReference>
<dbReference type="Gene3D" id="3.10.50.10">
    <property type="match status" value="1"/>
</dbReference>
<dbReference type="GO" id="GO:0008843">
    <property type="term" value="F:endochitinase activity"/>
    <property type="evidence" value="ECO:0007669"/>
    <property type="project" value="UniProtKB-EC"/>
</dbReference>
<dbReference type="SUPFAM" id="SSF54556">
    <property type="entry name" value="Chitinase insertion domain"/>
    <property type="match status" value="1"/>
</dbReference>
<evidence type="ECO:0000256" key="7">
    <source>
        <dbReference type="RuleBase" id="RU004453"/>
    </source>
</evidence>
<keyword evidence="4" id="KW-0624">Polysaccharide degradation</keyword>
<dbReference type="CDD" id="cd06548">
    <property type="entry name" value="GH18_chitinase"/>
    <property type="match status" value="1"/>
</dbReference>
<evidence type="ECO:0000256" key="5">
    <source>
        <dbReference type="ARBA" id="ARBA00023295"/>
    </source>
</evidence>
<keyword evidence="8" id="KW-0732">Signal</keyword>
<evidence type="ECO:0000256" key="4">
    <source>
        <dbReference type="ARBA" id="ARBA00023024"/>
    </source>
</evidence>
<evidence type="ECO:0000256" key="8">
    <source>
        <dbReference type="SAM" id="SignalP"/>
    </source>
</evidence>
<dbReference type="PROSITE" id="PS01095">
    <property type="entry name" value="GH18_1"/>
    <property type="match status" value="1"/>
</dbReference>
<keyword evidence="3 6" id="KW-0378">Hydrolase</keyword>
<evidence type="ECO:0000256" key="3">
    <source>
        <dbReference type="ARBA" id="ARBA00022801"/>
    </source>
</evidence>
<evidence type="ECO:0000259" key="9">
    <source>
        <dbReference type="PROSITE" id="PS51910"/>
    </source>
</evidence>
<feature type="domain" description="GH18" evidence="9">
    <location>
        <begin position="39"/>
        <end position="387"/>
    </location>
</feature>
<evidence type="ECO:0000256" key="1">
    <source>
        <dbReference type="ARBA" id="ARBA00000822"/>
    </source>
</evidence>
<dbReference type="InterPro" id="IPR017853">
    <property type="entry name" value="GH"/>
</dbReference>
<dbReference type="SMART" id="SM00636">
    <property type="entry name" value="Glyco_18"/>
    <property type="match status" value="1"/>
</dbReference>
<dbReference type="GO" id="GO:0006032">
    <property type="term" value="P:chitin catabolic process"/>
    <property type="evidence" value="ECO:0007669"/>
    <property type="project" value="UniProtKB-KW"/>
</dbReference>
<dbReference type="Proteomes" id="UP000548326">
    <property type="component" value="Unassembled WGS sequence"/>
</dbReference>
<feature type="chain" id="PRO_5032835373" description="chitinase" evidence="8">
    <location>
        <begin position="30"/>
        <end position="387"/>
    </location>
</feature>
<dbReference type="RefSeq" id="WP_183590219.1">
    <property type="nucleotide sequence ID" value="NZ_JACHCA010000034.1"/>
</dbReference>